<dbReference type="Proteomes" id="UP000439113">
    <property type="component" value="Unassembled WGS sequence"/>
</dbReference>
<dbReference type="PANTHER" id="PTHR22911">
    <property type="entry name" value="ACYL-MALONYL CONDENSING ENZYME-RELATED"/>
    <property type="match status" value="1"/>
</dbReference>
<feature type="domain" description="EamA" evidence="2">
    <location>
        <begin position="3"/>
        <end position="138"/>
    </location>
</feature>
<gene>
    <name evidence="3" type="ORF">GJ654_04520</name>
</gene>
<comment type="caution">
    <text evidence="3">The sequence shown here is derived from an EMBL/GenBank/DDBJ whole genome shotgun (WGS) entry which is preliminary data.</text>
</comment>
<proteinExistence type="predicted"/>
<evidence type="ECO:0000259" key="2">
    <source>
        <dbReference type="Pfam" id="PF00892"/>
    </source>
</evidence>
<feature type="transmembrane region" description="Helical" evidence="1">
    <location>
        <begin position="32"/>
        <end position="52"/>
    </location>
</feature>
<protein>
    <submittedName>
        <fullName evidence="3">EamA family transporter</fullName>
    </submittedName>
</protein>
<keyword evidence="1" id="KW-0812">Transmembrane</keyword>
<organism evidence="3 4">
    <name type="scientific">Rhodoblastus acidophilus</name>
    <name type="common">Rhodopseudomonas acidophila</name>
    <dbReference type="NCBI Taxonomy" id="1074"/>
    <lineage>
        <taxon>Bacteria</taxon>
        <taxon>Pseudomonadati</taxon>
        <taxon>Pseudomonadota</taxon>
        <taxon>Alphaproteobacteria</taxon>
        <taxon>Hyphomicrobiales</taxon>
        <taxon>Rhodoblastaceae</taxon>
        <taxon>Rhodoblastus</taxon>
    </lineage>
</organism>
<dbReference type="RefSeq" id="WP_155444925.1">
    <property type="nucleotide sequence ID" value="NZ_JAOQNR010000003.1"/>
</dbReference>
<feature type="transmembrane region" description="Helical" evidence="1">
    <location>
        <begin position="96"/>
        <end position="116"/>
    </location>
</feature>
<dbReference type="InterPro" id="IPR037185">
    <property type="entry name" value="EmrE-like"/>
</dbReference>
<dbReference type="Pfam" id="PF00892">
    <property type="entry name" value="EamA"/>
    <property type="match status" value="1"/>
</dbReference>
<name>A0A6N8DNA9_RHOAC</name>
<feature type="transmembrane region" description="Helical" evidence="1">
    <location>
        <begin position="64"/>
        <end position="84"/>
    </location>
</feature>
<evidence type="ECO:0000256" key="1">
    <source>
        <dbReference type="SAM" id="Phobius"/>
    </source>
</evidence>
<dbReference type="EMBL" id="WNKS01000003">
    <property type="protein sequence ID" value="MTV30254.1"/>
    <property type="molecule type" value="Genomic_DNA"/>
</dbReference>
<dbReference type="InterPro" id="IPR000620">
    <property type="entry name" value="EamA_dom"/>
</dbReference>
<feature type="transmembrane region" description="Helical" evidence="1">
    <location>
        <begin position="123"/>
        <end position="142"/>
    </location>
</feature>
<evidence type="ECO:0000313" key="4">
    <source>
        <dbReference type="Proteomes" id="UP000439113"/>
    </source>
</evidence>
<dbReference type="Gene3D" id="1.10.3730.20">
    <property type="match status" value="1"/>
</dbReference>
<reference evidence="3 4" key="1">
    <citation type="submission" date="2019-11" db="EMBL/GenBank/DDBJ databases">
        <title>Whole-genome sequence of a Rhodoblastus acidophilus DSM 142.</title>
        <authorList>
            <person name="Kyndt J.A."/>
            <person name="Meyer T.E."/>
        </authorList>
    </citation>
    <scope>NUCLEOTIDE SEQUENCE [LARGE SCALE GENOMIC DNA]</scope>
    <source>
        <strain evidence="3 4">DSM 142</strain>
    </source>
</reference>
<dbReference type="OrthoDB" id="9806718at2"/>
<dbReference type="AlphaFoldDB" id="A0A6N8DNA9"/>
<evidence type="ECO:0000313" key="3">
    <source>
        <dbReference type="EMBL" id="MTV30254.1"/>
    </source>
</evidence>
<dbReference type="SUPFAM" id="SSF103481">
    <property type="entry name" value="Multidrug resistance efflux transporter EmrE"/>
    <property type="match status" value="1"/>
</dbReference>
<sequence length="143" mass="15250">MTSWQVFAVGSAFFAGLTAIFGKLGVEGLNSNLATLIRTVVIFFVTAAIVTWRHEWLWPQGAKLRPVVFLLMSGVATGFSWLFYYRALQMAPASLVAPIDKLSVVFAIALALVFLGEPLTPRLAVGGALVVAGVLVLAWPAGS</sequence>
<dbReference type="PANTHER" id="PTHR22911:SF137">
    <property type="entry name" value="SOLUTE CARRIER FAMILY 35 MEMBER G2-RELATED"/>
    <property type="match status" value="1"/>
</dbReference>
<dbReference type="GO" id="GO:0016020">
    <property type="term" value="C:membrane"/>
    <property type="evidence" value="ECO:0007669"/>
    <property type="project" value="InterPro"/>
</dbReference>
<keyword evidence="1" id="KW-1133">Transmembrane helix</keyword>
<keyword evidence="1" id="KW-0472">Membrane</keyword>
<accession>A0A6N8DNA9</accession>